<evidence type="ECO:0000313" key="2">
    <source>
        <dbReference type="Proteomes" id="UP001549097"/>
    </source>
</evidence>
<dbReference type="RefSeq" id="WP_198768360.1">
    <property type="nucleotide sequence ID" value="NZ_JAEACF010000001.1"/>
</dbReference>
<evidence type="ECO:0000313" key="1">
    <source>
        <dbReference type="EMBL" id="MET3727048.1"/>
    </source>
</evidence>
<gene>
    <name evidence="1" type="ORF">ABID52_000629</name>
</gene>
<name>A0ABV2LEM6_9BACL</name>
<comment type="caution">
    <text evidence="1">The sequence shown here is derived from an EMBL/GenBank/DDBJ whole genome shotgun (WGS) entry which is preliminary data.</text>
</comment>
<protein>
    <submittedName>
        <fullName evidence="1">Uncharacterized protein</fullName>
    </submittedName>
</protein>
<sequence length="327" mass="36664">MQIGTINNLNLQTINNLVSTTKNASPTQSNLATESITQKRATNGIILDIGNEVFSERQLNAISDVFVSMTVKFQHSMQEVGGYDSDIFSSLAAKYVEVKGAWEKIYGYSGDVLKGLINALDKNYNKAIESIADSIEWEVGDAFQKSMSKISHNEAIALSRATSSHVHFSFDERWSEEIQAYRSFSMTLKSSIINMGEMAKQYMLEGNTMPKTEDEKNKFDSYISQIEGDSVEKFSASDIKMIALTSNAYLKHDYGEMLRALSGLADWSVERGYSENTMNGFLDTMLKSVAIRQNIKLDNLSIQEMMKKLLEKYVIEPGSRPSPYIGF</sequence>
<reference evidence="1 2" key="1">
    <citation type="submission" date="2024-06" db="EMBL/GenBank/DDBJ databases">
        <title>Genomic Encyclopedia of Type Strains, Phase IV (KMG-IV): sequencing the most valuable type-strain genomes for metagenomic binning, comparative biology and taxonomic classification.</title>
        <authorList>
            <person name="Goeker M."/>
        </authorList>
    </citation>
    <scope>NUCLEOTIDE SEQUENCE [LARGE SCALE GENOMIC DNA]</scope>
    <source>
        <strain evidence="1 2">DSM 100124</strain>
    </source>
</reference>
<proteinExistence type="predicted"/>
<organism evidence="1 2">
    <name type="scientific">Fictibacillus halophilus</name>
    <dbReference type="NCBI Taxonomy" id="1610490"/>
    <lineage>
        <taxon>Bacteria</taxon>
        <taxon>Bacillati</taxon>
        <taxon>Bacillota</taxon>
        <taxon>Bacilli</taxon>
        <taxon>Bacillales</taxon>
        <taxon>Fictibacillaceae</taxon>
        <taxon>Fictibacillus</taxon>
    </lineage>
</organism>
<accession>A0ABV2LEM6</accession>
<dbReference type="EMBL" id="JBEPMP010000001">
    <property type="protein sequence ID" value="MET3727048.1"/>
    <property type="molecule type" value="Genomic_DNA"/>
</dbReference>
<dbReference type="Proteomes" id="UP001549097">
    <property type="component" value="Unassembled WGS sequence"/>
</dbReference>
<keyword evidence="2" id="KW-1185">Reference proteome</keyword>